<dbReference type="EMBL" id="HBIM01010843">
    <property type="protein sequence ID" value="CAE0411749.1"/>
    <property type="molecule type" value="Transcribed_RNA"/>
</dbReference>
<reference evidence="2" key="1">
    <citation type="submission" date="2021-01" db="EMBL/GenBank/DDBJ databases">
        <authorList>
            <person name="Corre E."/>
            <person name="Pelletier E."/>
            <person name="Niang G."/>
            <person name="Scheremetjew M."/>
            <person name="Finn R."/>
            <person name="Kale V."/>
            <person name="Holt S."/>
            <person name="Cochrane G."/>
            <person name="Meng A."/>
            <person name="Brown T."/>
            <person name="Cohen L."/>
        </authorList>
    </citation>
    <scope>NUCLEOTIDE SEQUENCE</scope>
    <source>
        <strain evidence="2">CCMP127</strain>
    </source>
</reference>
<organism evidence="2">
    <name type="scientific">Amphora coffeiformis</name>
    <dbReference type="NCBI Taxonomy" id="265554"/>
    <lineage>
        <taxon>Eukaryota</taxon>
        <taxon>Sar</taxon>
        <taxon>Stramenopiles</taxon>
        <taxon>Ochrophyta</taxon>
        <taxon>Bacillariophyta</taxon>
        <taxon>Bacillariophyceae</taxon>
        <taxon>Bacillariophycidae</taxon>
        <taxon>Thalassiophysales</taxon>
        <taxon>Catenulaceae</taxon>
        <taxon>Amphora</taxon>
    </lineage>
</organism>
<evidence type="ECO:0000256" key="1">
    <source>
        <dbReference type="SAM" id="SignalP"/>
    </source>
</evidence>
<evidence type="ECO:0000313" key="2">
    <source>
        <dbReference type="EMBL" id="CAE0411749.1"/>
    </source>
</evidence>
<feature type="signal peptide" evidence="1">
    <location>
        <begin position="1"/>
        <end position="24"/>
    </location>
</feature>
<gene>
    <name evidence="2" type="ORF">ACOF00016_LOCUS9035</name>
</gene>
<keyword evidence="1" id="KW-0732">Signal</keyword>
<dbReference type="AlphaFoldDB" id="A0A7S3L5V2"/>
<evidence type="ECO:0008006" key="3">
    <source>
        <dbReference type="Google" id="ProtNLM"/>
    </source>
</evidence>
<protein>
    <recommendedName>
        <fullName evidence="3">Pectinesterase inhibitor domain-containing protein</fullName>
    </recommendedName>
</protein>
<accession>A0A7S3L5V2</accession>
<name>A0A7S3L5V2_9STRA</name>
<feature type="chain" id="PRO_5030776031" description="Pectinesterase inhibitor domain-containing protein" evidence="1">
    <location>
        <begin position="25"/>
        <end position="167"/>
    </location>
</feature>
<proteinExistence type="predicted"/>
<sequence length="167" mass="18118">MRKRTTLKRLSVFCFVNLLALAHGFGCGQHIANAGQGLQSAAMAQGDVKRAGPQLLKNAGESLVDIAEGWSQKNWEVVAYAAEDCSQCLHALSQIQSSSNLQRIYRTASGELHEVSLTTDGTGLSPNWERLAECLQEAAQVENEDPSWAMSLLSASKSIQQLVEESQ</sequence>